<organism evidence="2 3">
    <name type="scientific">Cupriavidus basilensis</name>
    <dbReference type="NCBI Taxonomy" id="68895"/>
    <lineage>
        <taxon>Bacteria</taxon>
        <taxon>Pseudomonadati</taxon>
        <taxon>Pseudomonadota</taxon>
        <taxon>Betaproteobacteria</taxon>
        <taxon>Burkholderiales</taxon>
        <taxon>Burkholderiaceae</taxon>
        <taxon>Cupriavidus</taxon>
    </lineage>
</organism>
<protein>
    <recommendedName>
        <fullName evidence="4">AraC family transcriptional regulator</fullName>
    </recommendedName>
</protein>
<evidence type="ECO:0000256" key="1">
    <source>
        <dbReference type="SAM" id="MobiDB-lite"/>
    </source>
</evidence>
<name>A0A0C4YM10_9BURK</name>
<dbReference type="KEGG" id="cbw:RR42_s1481"/>
<evidence type="ECO:0000313" key="2">
    <source>
        <dbReference type="EMBL" id="AJG23069.1"/>
    </source>
</evidence>
<gene>
    <name evidence="2" type="ORF">RR42_s1481</name>
</gene>
<feature type="region of interest" description="Disordered" evidence="1">
    <location>
        <begin position="196"/>
        <end position="215"/>
    </location>
</feature>
<dbReference type="RefSeq" id="WP_043354750.1">
    <property type="nucleotide sequence ID" value="NZ_CP010537.1"/>
</dbReference>
<reference evidence="2 3" key="1">
    <citation type="journal article" date="2015" name="Genome Announc.">
        <title>Complete Genome Sequence of Cupriavidus basilensis 4G11, Isolated from the Oak Ridge Field Research Center Site.</title>
        <authorList>
            <person name="Ray J."/>
            <person name="Waters R.J."/>
            <person name="Skerker J.M."/>
            <person name="Kuehl J.V."/>
            <person name="Price M.N."/>
            <person name="Huang J."/>
            <person name="Chakraborty R."/>
            <person name="Arkin A.P."/>
            <person name="Deutschbauer A."/>
        </authorList>
    </citation>
    <scope>NUCLEOTIDE SEQUENCE [LARGE SCALE GENOMIC DNA]</scope>
    <source>
        <strain evidence="2">4G11</strain>
    </source>
</reference>
<dbReference type="AlphaFoldDB" id="A0A0C4YM10"/>
<dbReference type="OrthoDB" id="8925196at2"/>
<dbReference type="Proteomes" id="UP000031843">
    <property type="component" value="Chromosome secondary"/>
</dbReference>
<evidence type="ECO:0008006" key="4">
    <source>
        <dbReference type="Google" id="ProtNLM"/>
    </source>
</evidence>
<dbReference type="EMBL" id="CP010537">
    <property type="protein sequence ID" value="AJG23069.1"/>
    <property type="molecule type" value="Genomic_DNA"/>
</dbReference>
<proteinExistence type="predicted"/>
<evidence type="ECO:0000313" key="3">
    <source>
        <dbReference type="Proteomes" id="UP000031843"/>
    </source>
</evidence>
<accession>A0A0C4YM10</accession>
<keyword evidence="3" id="KW-1185">Reference proteome</keyword>
<sequence length="215" mass="22852">MALVSSTDLRLSHLRFPFAVRVAALHGTARLRDANARREVTPGNPFVVPAFAYFDCDLLPAPGQSTAITLQQVPDDACPRMTLATLPGCPCHSEKHWSRALAGEIFGQPRLPWNAALVAQQWEVTPRLVRARLFAEGEALGVLLREQRVARAVYLLAGSSGVRTDWLAAQVGLGSVAALACACANTLGPAALSLLEPGDKRGTPPGPAPRLHLAA</sequence>